<proteinExistence type="predicted"/>
<keyword evidence="2" id="KW-1185">Reference proteome</keyword>
<dbReference type="AlphaFoldDB" id="A0A9Q5GV45"/>
<name>A0A9Q5GV45_9BACT</name>
<gene>
    <name evidence="1" type="ORF">ECE50_028055</name>
</gene>
<dbReference type="EMBL" id="RIAR02000001">
    <property type="protein sequence ID" value="NSL90709.1"/>
    <property type="molecule type" value="Genomic_DNA"/>
</dbReference>
<evidence type="ECO:0000313" key="2">
    <source>
        <dbReference type="Proteomes" id="UP000281028"/>
    </source>
</evidence>
<reference evidence="1" key="1">
    <citation type="submission" date="2020-05" db="EMBL/GenBank/DDBJ databases">
        <title>Chitinophaga laudate sp. nov., isolated from a tropical peat swamp.</title>
        <authorList>
            <person name="Goh C.B.S."/>
            <person name="Lee M.S."/>
            <person name="Parimannan S."/>
            <person name="Pasbakhsh P."/>
            <person name="Yule C.M."/>
            <person name="Rajandas H."/>
            <person name="Loke S."/>
            <person name="Croft L."/>
            <person name="Tan J.B.L."/>
        </authorList>
    </citation>
    <scope>NUCLEOTIDE SEQUENCE</scope>
    <source>
        <strain evidence="1">Mgbs1</strain>
    </source>
</reference>
<evidence type="ECO:0008006" key="3">
    <source>
        <dbReference type="Google" id="ProtNLM"/>
    </source>
</evidence>
<accession>A0A9Q5GV45</accession>
<dbReference type="SUPFAM" id="SSF47226">
    <property type="entry name" value="Histidine-containing phosphotransfer domain, HPT domain"/>
    <property type="match status" value="1"/>
</dbReference>
<dbReference type="Proteomes" id="UP000281028">
    <property type="component" value="Unassembled WGS sequence"/>
</dbReference>
<dbReference type="Gene3D" id="1.20.120.160">
    <property type="entry name" value="HPT domain"/>
    <property type="match status" value="1"/>
</dbReference>
<comment type="caution">
    <text evidence="1">The sequence shown here is derived from an EMBL/GenBank/DDBJ whole genome shotgun (WGS) entry which is preliminary data.</text>
</comment>
<dbReference type="OrthoDB" id="9984786at2"/>
<evidence type="ECO:0000313" key="1">
    <source>
        <dbReference type="EMBL" id="NSL90709.1"/>
    </source>
</evidence>
<sequence>MAKQMIEITPSGDGHHHFPGDSRKLQVTALIILTLMNYTADKIRPKEAAREQLYSYQYLELVGAGDLSFVKMMTLLFIVSLLDFEQQAADIAQAGDLTSLKQLTHKTSSSFTSLGMDYLQPHFVKIEQAGSWDKATDKSLQKLLDTTKRVVPMLQHDMENEIFRDK</sequence>
<organism evidence="1 2">
    <name type="scientific">Chitinophaga solisilvae</name>
    <dbReference type="NCBI Taxonomy" id="1233460"/>
    <lineage>
        <taxon>Bacteria</taxon>
        <taxon>Pseudomonadati</taxon>
        <taxon>Bacteroidota</taxon>
        <taxon>Chitinophagia</taxon>
        <taxon>Chitinophagales</taxon>
        <taxon>Chitinophagaceae</taxon>
        <taxon>Chitinophaga</taxon>
    </lineage>
</organism>
<protein>
    <recommendedName>
        <fullName evidence="3">HPt domain-containing protein</fullName>
    </recommendedName>
</protein>
<dbReference type="GO" id="GO:0000160">
    <property type="term" value="P:phosphorelay signal transduction system"/>
    <property type="evidence" value="ECO:0007669"/>
    <property type="project" value="InterPro"/>
</dbReference>
<dbReference type="InterPro" id="IPR036641">
    <property type="entry name" value="HPT_dom_sf"/>
</dbReference>